<sequence length="62" mass="6689">MRDSGKTKTKENPVDSRKDAGSSSRLIKRRPWSVLYGTVVVVVVVVVAAAVAGEGNEAVWFN</sequence>
<organism evidence="3 4">
    <name type="scientific">Ricinus communis</name>
    <name type="common">Castor bean</name>
    <dbReference type="NCBI Taxonomy" id="3988"/>
    <lineage>
        <taxon>Eukaryota</taxon>
        <taxon>Viridiplantae</taxon>
        <taxon>Streptophyta</taxon>
        <taxon>Embryophyta</taxon>
        <taxon>Tracheophyta</taxon>
        <taxon>Spermatophyta</taxon>
        <taxon>Magnoliopsida</taxon>
        <taxon>eudicotyledons</taxon>
        <taxon>Gunneridae</taxon>
        <taxon>Pentapetalae</taxon>
        <taxon>rosids</taxon>
        <taxon>fabids</taxon>
        <taxon>Malpighiales</taxon>
        <taxon>Euphorbiaceae</taxon>
        <taxon>Acalyphoideae</taxon>
        <taxon>Acalypheae</taxon>
        <taxon>Ricinus</taxon>
    </lineage>
</organism>
<keyword evidence="4" id="KW-1185">Reference proteome</keyword>
<feature type="compositionally biased region" description="Basic and acidic residues" evidence="1">
    <location>
        <begin position="1"/>
        <end position="20"/>
    </location>
</feature>
<reference evidence="4" key="1">
    <citation type="journal article" date="2010" name="Nat. Biotechnol.">
        <title>Draft genome sequence of the oilseed species Ricinus communis.</title>
        <authorList>
            <person name="Chan A.P."/>
            <person name="Crabtree J."/>
            <person name="Zhao Q."/>
            <person name="Lorenzi H."/>
            <person name="Orvis J."/>
            <person name="Puiu D."/>
            <person name="Melake-Berhan A."/>
            <person name="Jones K.M."/>
            <person name="Redman J."/>
            <person name="Chen G."/>
            <person name="Cahoon E.B."/>
            <person name="Gedil M."/>
            <person name="Stanke M."/>
            <person name="Haas B.J."/>
            <person name="Wortman J.R."/>
            <person name="Fraser-Liggett C.M."/>
            <person name="Ravel J."/>
            <person name="Rabinowicz P.D."/>
        </authorList>
    </citation>
    <scope>NUCLEOTIDE SEQUENCE [LARGE SCALE GENOMIC DNA]</scope>
    <source>
        <strain evidence="4">cv. Hale</strain>
    </source>
</reference>
<evidence type="ECO:0000313" key="4">
    <source>
        <dbReference type="Proteomes" id="UP000008311"/>
    </source>
</evidence>
<keyword evidence="2" id="KW-1133">Transmembrane helix</keyword>
<protein>
    <submittedName>
        <fullName evidence="3">Uncharacterized protein</fullName>
    </submittedName>
</protein>
<keyword evidence="2" id="KW-0812">Transmembrane</keyword>
<proteinExistence type="predicted"/>
<gene>
    <name evidence="3" type="ORF">RCOM_1617280</name>
</gene>
<name>B9RE11_RICCO</name>
<dbReference type="EMBL" id="EQ973775">
    <property type="protein sequence ID" value="EEF50619.1"/>
    <property type="molecule type" value="Genomic_DNA"/>
</dbReference>
<dbReference type="Proteomes" id="UP000008311">
    <property type="component" value="Unassembled WGS sequence"/>
</dbReference>
<keyword evidence="2" id="KW-0472">Membrane</keyword>
<dbReference type="AlphaFoldDB" id="B9RE11"/>
<evidence type="ECO:0000313" key="3">
    <source>
        <dbReference type="EMBL" id="EEF50619.1"/>
    </source>
</evidence>
<accession>B9RE11</accession>
<dbReference type="InParanoid" id="B9RE11"/>
<feature type="region of interest" description="Disordered" evidence="1">
    <location>
        <begin position="1"/>
        <end position="23"/>
    </location>
</feature>
<feature type="transmembrane region" description="Helical" evidence="2">
    <location>
        <begin position="34"/>
        <end position="53"/>
    </location>
</feature>
<evidence type="ECO:0000256" key="1">
    <source>
        <dbReference type="SAM" id="MobiDB-lite"/>
    </source>
</evidence>
<evidence type="ECO:0000256" key="2">
    <source>
        <dbReference type="SAM" id="Phobius"/>
    </source>
</evidence>